<evidence type="ECO:0000256" key="2">
    <source>
        <dbReference type="ARBA" id="ARBA00022723"/>
    </source>
</evidence>
<dbReference type="InterPro" id="IPR011032">
    <property type="entry name" value="GroES-like_sf"/>
</dbReference>
<sequence>MKAVVWHGIGDIRLDEVPEPTIQDPHDAIVHITRSAICGTDLHFVRGTMAPMVEGTILGHEAVGVVSQVGDAVRGFSPGDRVVINSTISCGACRYCRMGQTAQCDVANPNGPQAGTSFFGGPQSTGPVDGLQAEYVRVPWAQNTMHPLPDNVSDEQAILLSDIFPTGWFGAELAGVRRGDVVVVFGAGIVGQFAAASAYKQGAGRVIVVDGHETRLAAALAQHCEVVDYNREDPVQAILDLTNGIGADAVIDAVGVDAERPKHGPAAVTDEQAAAFDAEVQQVAPDASPDGFGEQQQWKPGDGPSQVAKWAVASVAKYGRIGIIGVYGPTAQSYPIGEAMNKNLTIRMGNCDHHSVTPPLIDMVAAGQFDPTALITEHEGIGSAIAAYEAFDRREPGWIKVELTDLTA</sequence>
<feature type="region of interest" description="Disordered" evidence="6">
    <location>
        <begin position="285"/>
        <end position="304"/>
    </location>
</feature>
<dbReference type="PANTHER" id="PTHR42813">
    <property type="entry name" value="ZINC-TYPE ALCOHOL DEHYDROGENASE-LIKE"/>
    <property type="match status" value="1"/>
</dbReference>
<accession>A0ABX0T5A9</accession>
<dbReference type="PANTHER" id="PTHR42813:SF7">
    <property type="entry name" value="ALCOHOL DEHYDROGENASE (ZN-DEPENDENT)-RELATED"/>
    <property type="match status" value="1"/>
</dbReference>
<comment type="caution">
    <text evidence="9">The sequence shown here is derived from an EMBL/GenBank/DDBJ whole genome shotgun (WGS) entry which is preliminary data.</text>
</comment>
<dbReference type="Gene3D" id="3.40.50.720">
    <property type="entry name" value="NAD(P)-binding Rossmann-like Domain"/>
    <property type="match status" value="1"/>
</dbReference>
<dbReference type="PROSITE" id="PS00059">
    <property type="entry name" value="ADH_ZINC"/>
    <property type="match status" value="1"/>
</dbReference>
<proteinExistence type="inferred from homology"/>
<keyword evidence="10" id="KW-1185">Reference proteome</keyword>
<comment type="cofactor">
    <cofactor evidence="1 5">
        <name>Zn(2+)</name>
        <dbReference type="ChEBI" id="CHEBI:29105"/>
    </cofactor>
</comment>
<keyword evidence="2 5" id="KW-0479">Metal-binding</keyword>
<evidence type="ECO:0000259" key="8">
    <source>
        <dbReference type="Pfam" id="PF08240"/>
    </source>
</evidence>
<reference evidence="9 10" key="1">
    <citation type="submission" date="2020-03" db="EMBL/GenBank/DDBJ databases">
        <title>Above-ground endophytic microbial communities from plants in different locations in the United States.</title>
        <authorList>
            <person name="Frank C."/>
        </authorList>
    </citation>
    <scope>NUCLEOTIDE SEQUENCE [LARGE SCALE GENOMIC DNA]</scope>
    <source>
        <strain evidence="9 10">WW7</strain>
    </source>
</reference>
<evidence type="ECO:0000313" key="10">
    <source>
        <dbReference type="Proteomes" id="UP001318300"/>
    </source>
</evidence>
<dbReference type="SUPFAM" id="SSF51735">
    <property type="entry name" value="NAD(P)-binding Rossmann-fold domains"/>
    <property type="match status" value="1"/>
</dbReference>
<evidence type="ECO:0000259" key="7">
    <source>
        <dbReference type="Pfam" id="PF00107"/>
    </source>
</evidence>
<comment type="similarity">
    <text evidence="5">Belongs to the zinc-containing alcohol dehydrogenase family.</text>
</comment>
<organism evidence="9 10">
    <name type="scientific">Curtobacterium salicis</name>
    <dbReference type="NCBI Taxonomy" id="1779862"/>
    <lineage>
        <taxon>Bacteria</taxon>
        <taxon>Bacillati</taxon>
        <taxon>Actinomycetota</taxon>
        <taxon>Actinomycetes</taxon>
        <taxon>Micrococcales</taxon>
        <taxon>Microbacteriaceae</taxon>
        <taxon>Curtobacterium</taxon>
    </lineage>
</organism>
<dbReference type="InterPro" id="IPR013154">
    <property type="entry name" value="ADH-like_N"/>
</dbReference>
<keyword evidence="3 5" id="KW-0862">Zinc</keyword>
<dbReference type="RefSeq" id="WP_166779741.1">
    <property type="nucleotide sequence ID" value="NZ_JAAOYO010000002.1"/>
</dbReference>
<dbReference type="Proteomes" id="UP001318300">
    <property type="component" value="Unassembled WGS sequence"/>
</dbReference>
<feature type="domain" description="Alcohol dehydrogenase-like C-terminal" evidence="7">
    <location>
        <begin position="190"/>
        <end position="257"/>
    </location>
</feature>
<name>A0ABX0T5A9_9MICO</name>
<feature type="domain" description="Alcohol dehydrogenase-like N-terminal" evidence="8">
    <location>
        <begin position="25"/>
        <end position="150"/>
    </location>
</feature>
<gene>
    <name evidence="9" type="ORF">E9228_001282</name>
</gene>
<evidence type="ECO:0000313" key="9">
    <source>
        <dbReference type="EMBL" id="NII40646.1"/>
    </source>
</evidence>
<dbReference type="SUPFAM" id="SSF50129">
    <property type="entry name" value="GroES-like"/>
    <property type="match status" value="1"/>
</dbReference>
<dbReference type="EMBL" id="JAAOYO010000002">
    <property type="protein sequence ID" value="NII40646.1"/>
    <property type="molecule type" value="Genomic_DNA"/>
</dbReference>
<dbReference type="InterPro" id="IPR036291">
    <property type="entry name" value="NAD(P)-bd_dom_sf"/>
</dbReference>
<dbReference type="Gene3D" id="3.90.180.10">
    <property type="entry name" value="Medium-chain alcohol dehydrogenases, catalytic domain"/>
    <property type="match status" value="1"/>
</dbReference>
<evidence type="ECO:0000256" key="4">
    <source>
        <dbReference type="ARBA" id="ARBA00023002"/>
    </source>
</evidence>
<evidence type="ECO:0000256" key="3">
    <source>
        <dbReference type="ARBA" id="ARBA00022833"/>
    </source>
</evidence>
<evidence type="ECO:0000256" key="1">
    <source>
        <dbReference type="ARBA" id="ARBA00001947"/>
    </source>
</evidence>
<dbReference type="Pfam" id="PF00107">
    <property type="entry name" value="ADH_zinc_N"/>
    <property type="match status" value="1"/>
</dbReference>
<evidence type="ECO:0000256" key="6">
    <source>
        <dbReference type="SAM" id="MobiDB-lite"/>
    </source>
</evidence>
<dbReference type="InterPro" id="IPR002328">
    <property type="entry name" value="ADH_Zn_CS"/>
</dbReference>
<keyword evidence="4" id="KW-0560">Oxidoreductase</keyword>
<dbReference type="Pfam" id="PF08240">
    <property type="entry name" value="ADH_N"/>
    <property type="match status" value="1"/>
</dbReference>
<dbReference type="InterPro" id="IPR013149">
    <property type="entry name" value="ADH-like_C"/>
</dbReference>
<protein>
    <submittedName>
        <fullName evidence="9">Threonine dehydrogenase-like Zn-dependent dehydrogenase</fullName>
    </submittedName>
</protein>
<evidence type="ECO:0000256" key="5">
    <source>
        <dbReference type="RuleBase" id="RU361277"/>
    </source>
</evidence>